<protein>
    <submittedName>
        <fullName evidence="1">Uncharacterized protein</fullName>
    </submittedName>
</protein>
<accession>A0ACB8C022</accession>
<gene>
    <name evidence="1" type="ORF">BV22DRAFT_1053135</name>
</gene>
<comment type="caution">
    <text evidence="1">The sequence shown here is derived from an EMBL/GenBank/DDBJ whole genome shotgun (WGS) entry which is preliminary data.</text>
</comment>
<keyword evidence="2" id="KW-1185">Reference proteome</keyword>
<evidence type="ECO:0000313" key="2">
    <source>
        <dbReference type="Proteomes" id="UP000790709"/>
    </source>
</evidence>
<reference evidence="1" key="1">
    <citation type="journal article" date="2021" name="New Phytol.">
        <title>Evolutionary innovations through gain and loss of genes in the ectomycorrhizal Boletales.</title>
        <authorList>
            <person name="Wu G."/>
            <person name="Miyauchi S."/>
            <person name="Morin E."/>
            <person name="Kuo A."/>
            <person name="Drula E."/>
            <person name="Varga T."/>
            <person name="Kohler A."/>
            <person name="Feng B."/>
            <person name="Cao Y."/>
            <person name="Lipzen A."/>
            <person name="Daum C."/>
            <person name="Hundley H."/>
            <person name="Pangilinan J."/>
            <person name="Johnson J."/>
            <person name="Barry K."/>
            <person name="LaButti K."/>
            <person name="Ng V."/>
            <person name="Ahrendt S."/>
            <person name="Min B."/>
            <person name="Choi I.G."/>
            <person name="Park H."/>
            <person name="Plett J.M."/>
            <person name="Magnuson J."/>
            <person name="Spatafora J.W."/>
            <person name="Nagy L.G."/>
            <person name="Henrissat B."/>
            <person name="Grigoriev I.V."/>
            <person name="Yang Z.L."/>
            <person name="Xu J."/>
            <person name="Martin F.M."/>
        </authorList>
    </citation>
    <scope>NUCLEOTIDE SEQUENCE</scope>
    <source>
        <strain evidence="1">KUC20120723A-06</strain>
    </source>
</reference>
<name>A0ACB8C022_9AGAM</name>
<organism evidence="1 2">
    <name type="scientific">Leucogyrophana mollusca</name>
    <dbReference type="NCBI Taxonomy" id="85980"/>
    <lineage>
        <taxon>Eukaryota</taxon>
        <taxon>Fungi</taxon>
        <taxon>Dikarya</taxon>
        <taxon>Basidiomycota</taxon>
        <taxon>Agaricomycotina</taxon>
        <taxon>Agaricomycetes</taxon>
        <taxon>Agaricomycetidae</taxon>
        <taxon>Boletales</taxon>
        <taxon>Boletales incertae sedis</taxon>
        <taxon>Leucogyrophana</taxon>
    </lineage>
</organism>
<dbReference type="EMBL" id="MU266327">
    <property type="protein sequence ID" value="KAH7931274.1"/>
    <property type="molecule type" value="Genomic_DNA"/>
</dbReference>
<sequence>MNNAAARAIQGLLPSKLPPSLRTTPANLYQVLSRSPRDGVGQRVHQIRWSDKGIRSCYWLVTKTRLKLEGNHGKAWGKLYWRGKAVSNHPERIPGSLKYKWSTGTS</sequence>
<evidence type="ECO:0000313" key="1">
    <source>
        <dbReference type="EMBL" id="KAH7931274.1"/>
    </source>
</evidence>
<dbReference type="Proteomes" id="UP000790709">
    <property type="component" value="Unassembled WGS sequence"/>
</dbReference>
<proteinExistence type="predicted"/>